<dbReference type="CDD" id="cd08986">
    <property type="entry name" value="GH43-like"/>
    <property type="match status" value="1"/>
</dbReference>
<name>Q7UVX7_RHOBA</name>
<feature type="compositionally biased region" description="Polar residues" evidence="8">
    <location>
        <begin position="1203"/>
        <end position="1216"/>
    </location>
</feature>
<dbReference type="EnsemblBacteria" id="CAD72594">
    <property type="protein sequence ID" value="CAD72594"/>
    <property type="gene ID" value="RB2377"/>
</dbReference>
<dbReference type="Pfam" id="PF04616">
    <property type="entry name" value="Glyco_hydro_43"/>
    <property type="match status" value="1"/>
</dbReference>
<evidence type="ECO:0000256" key="6">
    <source>
        <dbReference type="ARBA" id="ARBA00023295"/>
    </source>
</evidence>
<accession>Q7UVX7</accession>
<dbReference type="Proteomes" id="UP000001025">
    <property type="component" value="Chromosome"/>
</dbReference>
<keyword evidence="6" id="KW-0326">Glycosidase</keyword>
<dbReference type="InParanoid" id="Q7UVX7"/>
<keyword evidence="3" id="KW-0479">Metal-binding</keyword>
<evidence type="ECO:0000256" key="3">
    <source>
        <dbReference type="ARBA" id="ARBA00022723"/>
    </source>
</evidence>
<dbReference type="PANTHER" id="PTHR42693">
    <property type="entry name" value="ARYLSULFATASE FAMILY MEMBER"/>
    <property type="match status" value="1"/>
</dbReference>
<proteinExistence type="inferred from homology"/>
<dbReference type="GO" id="GO:0004065">
    <property type="term" value="F:arylsulfatase activity"/>
    <property type="evidence" value="ECO:0000318"/>
    <property type="project" value="GO_Central"/>
</dbReference>
<dbReference type="GO" id="GO:0004553">
    <property type="term" value="F:hydrolase activity, hydrolyzing O-glycosyl compounds"/>
    <property type="evidence" value="ECO:0007669"/>
    <property type="project" value="InterPro"/>
</dbReference>
<feature type="compositionally biased region" description="Basic and acidic residues" evidence="8">
    <location>
        <begin position="1224"/>
        <end position="1238"/>
    </location>
</feature>
<dbReference type="GO" id="GO:0005975">
    <property type="term" value="P:carbohydrate metabolic process"/>
    <property type="evidence" value="ECO:0007669"/>
    <property type="project" value="InterPro"/>
</dbReference>
<organism evidence="10 11">
    <name type="scientific">Rhodopirellula baltica (strain DSM 10527 / NCIMB 13988 / SH1)</name>
    <dbReference type="NCBI Taxonomy" id="243090"/>
    <lineage>
        <taxon>Bacteria</taxon>
        <taxon>Pseudomonadati</taxon>
        <taxon>Planctomycetota</taxon>
        <taxon>Planctomycetia</taxon>
        <taxon>Pirellulales</taxon>
        <taxon>Pirellulaceae</taxon>
        <taxon>Rhodopirellula</taxon>
    </lineage>
</organism>
<feature type="region of interest" description="Disordered" evidence="8">
    <location>
        <begin position="1151"/>
        <end position="1238"/>
    </location>
</feature>
<dbReference type="HOGENOM" id="CLU_243909_0_0_0"/>
<evidence type="ECO:0000256" key="7">
    <source>
        <dbReference type="PIRSR" id="PIRSR606710-2"/>
    </source>
</evidence>
<dbReference type="STRING" id="243090.RB2377"/>
<feature type="site" description="Important for catalytic activity, responsible for pKa modulation of the active site Glu and correct orientation of both the proton donor and substrate" evidence="7">
    <location>
        <position position="1418"/>
    </location>
</feature>
<dbReference type="Gene3D" id="2.115.10.20">
    <property type="entry name" value="Glycosyl hydrolase domain, family 43"/>
    <property type="match status" value="1"/>
</dbReference>
<dbReference type="SUPFAM" id="SSF53649">
    <property type="entry name" value="Alkaline phosphatase-like"/>
    <property type="match status" value="2"/>
</dbReference>
<keyword evidence="4" id="KW-0378">Hydrolase</keyword>
<dbReference type="PANTHER" id="PTHR42693:SF53">
    <property type="entry name" value="ENDO-4-O-SULFATASE"/>
    <property type="match status" value="1"/>
</dbReference>
<comment type="similarity">
    <text evidence="1">Belongs to the sulfatase family.</text>
</comment>
<keyword evidence="5" id="KW-0106">Calcium</keyword>
<dbReference type="InterPro" id="IPR000917">
    <property type="entry name" value="Sulfatase_N"/>
</dbReference>
<evidence type="ECO:0000256" key="4">
    <source>
        <dbReference type="ARBA" id="ARBA00022801"/>
    </source>
</evidence>
<dbReference type="InterPro" id="IPR050738">
    <property type="entry name" value="Sulfatase"/>
</dbReference>
<dbReference type="GO" id="GO:0046872">
    <property type="term" value="F:metal ion binding"/>
    <property type="evidence" value="ECO:0007669"/>
    <property type="project" value="UniProtKB-KW"/>
</dbReference>
<feature type="compositionally biased region" description="Basic and acidic residues" evidence="8">
    <location>
        <begin position="1151"/>
        <end position="1165"/>
    </location>
</feature>
<sequence>MLSRCCLVVEYAPRFAMYSTKVRCSMPSVFRALLSVLGCLAVFAGDVSSQERPNVIVVLADDLGYSDLGCYGGEISTPNIDALAADGVKLTQVYNSARCCPSRASLMTGLYPTQAGIGDFTTREPNRTRGQGYLGRLRDDCVTMAEVLKPEGYGCYYVGKWHMHPKTGPIKRGFDEFYGYTNDHSHDQYDADYYIRLPENRVKEIDPPADQFYATDVFNDYAIEFIRQGQSTNMPWFLFLGHSSPHFPVQAPSERADKYEPIYSRGWDVLREERFERMRELGLVDGDHWKMAPREIVPEDRDDIANGFAGEQNPVWDSLEPDRQKDLARRMSVFAAMVEGVDRGVGQIVEHLKDTGDFENTLILFLSDNGACYEWGPFGFDGVSRRGDTFLRTGEQLREIGRRGTHQSYGSAWANLGNTPFRMYKHFTHEGGISTPFIAHWPKGIAKRNDWVREPAHMMDVLPTVLEAAGGEYPTSFTGHSIQPLEGKSLLSVMRGETSADREIGFDHQAAHALREGDWKIVYSKRMPEKLTWELYNLAEDRCELNNLAEQHPQRLASMVSRWEAWAKRVGVTWEPYAGTEKATSATKETESPLIANRTLTLTVEIEADNPSGVAMAQGGIQHGYALHFVDGKPAFDVRVDGKVKRLMGTATVRGQVQFAATLSAKRMTLTIDGDEPISTSSPGLIPAQPVDGLSIGFDERTAAGDYSSPNRFSGKVLHHNVEATRPAVGGPAKKKSGAASDGKSKPNFVFVLTDDISPDDLSVYGNAFVPTPNLERLASKGLVFDNAYLTISSCSPSRCSMITGRYPHNTGAPELHTTLPETQRTFVQSLREAGYHTVISGKNHMADPHALGFDVSTDSKPAGSERWVSHLRDRPTDQPFFCWFASHDAHSPFTPNEDAPKFDAKSIGVPPMLFDGEVTRDQLAGYYHEVARTDHAVGQVLEELKRQKILDNTYIIYCSDNGRPFPRCKTYLYDSGIKTPLIISGPNVVNGRTNSIVSSIDFAPTILELAGVACPKTVQGVSAVDVLGDPNAITREVAFAERNWHVFQNHERAVRAGDWLYIWNAWPERHNLSGESATYSFAAARELWEAAKAGKLTDAQALLTQKPQPAEMLFHVGKDPNQFVNLAARPEHQTTLQQMRTLLDQWKKETGDSVPKHPTADRQPLHASGASGNMKRGESPGSDNNCTTINASGPIMLPREASTLSANVSKPQNSDMKVAMADDTERRTAKIDESKADQFPDSAFVEVPTDRVPGPVMDAETIRAGLQSHDRALFIKAGWIRDPYITSGPDGYFYLTGTQPNEGDPREQSNPYNIGLGDQSIVGSQVRAYRSKDLVEWESLGVIFDTGDTWKAMQGRRAAKDRIWAPEVHWMPSLGDRGRWALVHCPKQHSSFVLSKDEKLSGPWTHPMKGKMGPRHDPSLFTDDDGTVWMLWQNTSVAPLNKDLSGYAAQPVRIDPSGTRPGPDGTPIRRIGHEGATMIKVGGQYVHLGTAWSTDEGRKGSYNLYYSVADKITGPYGPRKFAGRFLGHGTPFQTQDGKWWCTAFFNANVPPVQRDGIEGRDLGDNAQTINEQGVTIVPLEVRMTDDGEVLIRAKDPAYASPGPDESQKF</sequence>
<feature type="compositionally biased region" description="Polar residues" evidence="8">
    <location>
        <begin position="1182"/>
        <end position="1192"/>
    </location>
</feature>
<dbReference type="InterPro" id="IPR006710">
    <property type="entry name" value="Glyco_hydro_43"/>
</dbReference>
<dbReference type="Gene3D" id="3.30.1120.10">
    <property type="match status" value="1"/>
</dbReference>
<dbReference type="SUPFAM" id="SSF49899">
    <property type="entry name" value="Concanavalin A-like lectins/glucanases"/>
    <property type="match status" value="1"/>
</dbReference>
<feature type="domain" description="Sulfatase N-terminal" evidence="9">
    <location>
        <begin position="747"/>
        <end position="1013"/>
    </location>
</feature>
<dbReference type="InterPro" id="IPR013320">
    <property type="entry name" value="ConA-like_dom_sf"/>
</dbReference>
<dbReference type="Gene3D" id="3.40.720.10">
    <property type="entry name" value="Alkaline Phosphatase, subunit A"/>
    <property type="match status" value="2"/>
</dbReference>
<comment type="similarity">
    <text evidence="2">Belongs to the glycosyl hydrolase 43 family.</text>
</comment>
<dbReference type="PATRIC" id="fig|243090.15.peg.1085"/>
<dbReference type="OrthoDB" id="9783154at2"/>
<dbReference type="CDD" id="cd16025">
    <property type="entry name" value="PAS_like"/>
    <property type="match status" value="1"/>
</dbReference>
<feature type="compositionally biased region" description="Low complexity" evidence="8">
    <location>
        <begin position="727"/>
        <end position="742"/>
    </location>
</feature>
<evidence type="ECO:0000256" key="1">
    <source>
        <dbReference type="ARBA" id="ARBA00008779"/>
    </source>
</evidence>
<dbReference type="eggNOG" id="COG3119">
    <property type="taxonomic scope" value="Bacteria"/>
</dbReference>
<dbReference type="EMBL" id="BX294137">
    <property type="protein sequence ID" value="CAD72594.1"/>
    <property type="molecule type" value="Genomic_DNA"/>
</dbReference>
<dbReference type="PROSITE" id="PS00523">
    <property type="entry name" value="SULFATASE_1"/>
    <property type="match status" value="1"/>
</dbReference>
<dbReference type="FunFam" id="3.40.720.10:FF:000147">
    <property type="entry name" value="Arylsulfatase"/>
    <property type="match status" value="1"/>
</dbReference>
<dbReference type="FunFam" id="3.40.720.10:FF:000061">
    <property type="entry name" value="Sulfatase atsG"/>
    <property type="match status" value="1"/>
</dbReference>
<dbReference type="CAZy" id="GH43">
    <property type="family name" value="Glycoside Hydrolase Family 43"/>
</dbReference>
<dbReference type="Pfam" id="PF00884">
    <property type="entry name" value="Sulfatase"/>
    <property type="match status" value="2"/>
</dbReference>
<evidence type="ECO:0000313" key="10">
    <source>
        <dbReference type="EMBL" id="CAD72594.1"/>
    </source>
</evidence>
<evidence type="ECO:0000313" key="11">
    <source>
        <dbReference type="Proteomes" id="UP000001025"/>
    </source>
</evidence>
<dbReference type="KEGG" id="rba:RB2377"/>
<dbReference type="InterPro" id="IPR023296">
    <property type="entry name" value="Glyco_hydro_beta-prop_sf"/>
</dbReference>
<evidence type="ECO:0000256" key="8">
    <source>
        <dbReference type="SAM" id="MobiDB-lite"/>
    </source>
</evidence>
<dbReference type="InterPro" id="IPR024607">
    <property type="entry name" value="Sulfatase_CS"/>
</dbReference>
<protein>
    <submittedName>
        <fullName evidence="10">Arylsulfatase</fullName>
    </submittedName>
</protein>
<evidence type="ECO:0000256" key="2">
    <source>
        <dbReference type="ARBA" id="ARBA00009865"/>
    </source>
</evidence>
<evidence type="ECO:0000256" key="5">
    <source>
        <dbReference type="ARBA" id="ARBA00022837"/>
    </source>
</evidence>
<dbReference type="CDD" id="cd16027">
    <property type="entry name" value="SGSH"/>
    <property type="match status" value="1"/>
</dbReference>
<dbReference type="FunFam" id="3.30.1120.10:FF:000008">
    <property type="entry name" value="Arylsulfatase"/>
    <property type="match status" value="1"/>
</dbReference>
<dbReference type="InterPro" id="IPR017850">
    <property type="entry name" value="Alkaline_phosphatase_core_sf"/>
</dbReference>
<gene>
    <name evidence="10" type="primary">atsA</name>
    <name evidence="10" type="ordered locus">RB2377</name>
</gene>
<feature type="domain" description="Sulfatase N-terminal" evidence="9">
    <location>
        <begin position="53"/>
        <end position="470"/>
    </location>
</feature>
<keyword evidence="11" id="KW-1185">Reference proteome</keyword>
<feature type="region of interest" description="Disordered" evidence="8">
    <location>
        <begin position="724"/>
        <end position="743"/>
    </location>
</feature>
<evidence type="ECO:0000259" key="9">
    <source>
        <dbReference type="Pfam" id="PF00884"/>
    </source>
</evidence>
<dbReference type="SUPFAM" id="SSF75005">
    <property type="entry name" value="Arabinanase/levansucrase/invertase"/>
    <property type="match status" value="1"/>
</dbReference>
<reference evidence="10 11" key="1">
    <citation type="journal article" date="2003" name="Proc. Natl. Acad. Sci. U.S.A.">
        <title>Complete genome sequence of the marine planctomycete Pirellula sp. strain 1.</title>
        <authorList>
            <person name="Gloeckner F.O."/>
            <person name="Kube M."/>
            <person name="Bauer M."/>
            <person name="Teeling H."/>
            <person name="Lombardot T."/>
            <person name="Ludwig W."/>
            <person name="Gade D."/>
            <person name="Beck A."/>
            <person name="Borzym K."/>
            <person name="Heitmann K."/>
            <person name="Rabus R."/>
            <person name="Schlesner H."/>
            <person name="Amann R."/>
            <person name="Reinhardt R."/>
        </authorList>
    </citation>
    <scope>NUCLEOTIDE SEQUENCE [LARGE SCALE GENOMIC DNA]</scope>
    <source>
        <strain evidence="11">DSM 10527 / NCIMB 13988 / SH1</strain>
    </source>
</reference>
<dbReference type="eggNOG" id="COG3507">
    <property type="taxonomic scope" value="Bacteria"/>
</dbReference>